<evidence type="ECO:0000256" key="13">
    <source>
        <dbReference type="ARBA" id="ARBA00024249"/>
    </source>
</evidence>
<evidence type="ECO:0000256" key="2">
    <source>
        <dbReference type="ARBA" id="ARBA00004409"/>
    </source>
</evidence>
<reference evidence="19" key="1">
    <citation type="submission" date="2017-01" db="EMBL/GenBank/DDBJ databases">
        <authorList>
            <person name="Wang Y."/>
            <person name="White M."/>
            <person name="Kvist S."/>
            <person name="Moncalvo J.-M."/>
        </authorList>
    </citation>
    <scope>NUCLEOTIDE SEQUENCE [LARGE SCALE GENOMIC DNA]</scope>
    <source>
        <strain evidence="19">ID-206-W2</strain>
    </source>
</reference>
<gene>
    <name evidence="18" type="ORF">AYI69_g6704</name>
</gene>
<evidence type="ECO:0000313" key="18">
    <source>
        <dbReference type="EMBL" id="OMJ19241.1"/>
    </source>
</evidence>
<evidence type="ECO:0000256" key="6">
    <source>
        <dbReference type="ARBA" id="ARBA00022824"/>
    </source>
</evidence>
<dbReference type="InterPro" id="IPR044565">
    <property type="entry name" value="Sec22"/>
</dbReference>
<dbReference type="PROSITE" id="PS50892">
    <property type="entry name" value="V_SNARE"/>
    <property type="match status" value="1"/>
</dbReference>
<dbReference type="AlphaFoldDB" id="A0A1R1XX44"/>
<evidence type="ECO:0000313" key="19">
    <source>
        <dbReference type="Proteomes" id="UP000187429"/>
    </source>
</evidence>
<dbReference type="GO" id="GO:0015031">
    <property type="term" value="P:protein transport"/>
    <property type="evidence" value="ECO:0007669"/>
    <property type="project" value="UniProtKB-KW"/>
</dbReference>
<dbReference type="GO" id="GO:0000139">
    <property type="term" value="C:Golgi membrane"/>
    <property type="evidence" value="ECO:0007669"/>
    <property type="project" value="UniProtKB-SubCell"/>
</dbReference>
<evidence type="ECO:0000256" key="1">
    <source>
        <dbReference type="ARBA" id="ARBA00004163"/>
    </source>
</evidence>
<keyword evidence="5 15" id="KW-0812">Transmembrane</keyword>
<evidence type="ECO:0000256" key="9">
    <source>
        <dbReference type="ARBA" id="ARBA00022989"/>
    </source>
</evidence>
<dbReference type="Pfam" id="PF13774">
    <property type="entry name" value="Longin"/>
    <property type="match status" value="1"/>
</dbReference>
<keyword evidence="10" id="KW-0333">Golgi apparatus</keyword>
<organism evidence="18 19">
    <name type="scientific">Smittium culicis</name>
    <dbReference type="NCBI Taxonomy" id="133412"/>
    <lineage>
        <taxon>Eukaryota</taxon>
        <taxon>Fungi</taxon>
        <taxon>Fungi incertae sedis</taxon>
        <taxon>Zoopagomycota</taxon>
        <taxon>Kickxellomycotina</taxon>
        <taxon>Harpellomycetes</taxon>
        <taxon>Harpellales</taxon>
        <taxon>Legeriomycetaceae</taxon>
        <taxon>Smittium</taxon>
    </lineage>
</organism>
<dbReference type="CDD" id="cd15866">
    <property type="entry name" value="R-SNARE_SEC22"/>
    <property type="match status" value="1"/>
</dbReference>
<dbReference type="Gene3D" id="3.30.450.50">
    <property type="entry name" value="Longin domain"/>
    <property type="match status" value="1"/>
</dbReference>
<dbReference type="SMART" id="SM01270">
    <property type="entry name" value="Longin"/>
    <property type="match status" value="1"/>
</dbReference>
<keyword evidence="9 15" id="KW-1133">Transmembrane helix</keyword>
<dbReference type="OrthoDB" id="1719357at2759"/>
<dbReference type="Gene3D" id="1.20.5.110">
    <property type="match status" value="1"/>
</dbReference>
<feature type="domain" description="Longin" evidence="16">
    <location>
        <begin position="6"/>
        <end position="119"/>
    </location>
</feature>
<dbReference type="FunFam" id="3.30.450.50:FF:000007">
    <property type="entry name" value="SNARE complex subunit SEC22"/>
    <property type="match status" value="1"/>
</dbReference>
<evidence type="ECO:0000259" key="17">
    <source>
        <dbReference type="PROSITE" id="PS50892"/>
    </source>
</evidence>
<evidence type="ECO:0000256" key="7">
    <source>
        <dbReference type="ARBA" id="ARBA00022892"/>
    </source>
</evidence>
<dbReference type="PROSITE" id="PS50859">
    <property type="entry name" value="LONGIN"/>
    <property type="match status" value="1"/>
</dbReference>
<dbReference type="InterPro" id="IPR042855">
    <property type="entry name" value="V_SNARE_CC"/>
</dbReference>
<keyword evidence="6" id="KW-0256">Endoplasmic reticulum</keyword>
<evidence type="ECO:0000256" key="15">
    <source>
        <dbReference type="SAM" id="Phobius"/>
    </source>
</evidence>
<evidence type="ECO:0000256" key="11">
    <source>
        <dbReference type="ARBA" id="ARBA00023054"/>
    </source>
</evidence>
<proteinExistence type="inferred from homology"/>
<feature type="domain" description="V-SNARE coiled-coil homology" evidence="17">
    <location>
        <begin position="134"/>
        <end position="194"/>
    </location>
</feature>
<dbReference type="PANTHER" id="PTHR45837">
    <property type="entry name" value="VESICLE-TRAFFICKING PROTEIN SEC22B"/>
    <property type="match status" value="1"/>
</dbReference>
<keyword evidence="7" id="KW-0931">ER-Golgi transport</keyword>
<keyword evidence="8" id="KW-0653">Protein transport</keyword>
<keyword evidence="12 15" id="KW-0472">Membrane</keyword>
<dbReference type="GO" id="GO:0006890">
    <property type="term" value="P:retrograde vesicle-mediated transport, Golgi to endoplasmic reticulum"/>
    <property type="evidence" value="ECO:0007669"/>
    <property type="project" value="InterPro"/>
</dbReference>
<evidence type="ECO:0000256" key="14">
    <source>
        <dbReference type="PROSITE-ProRule" id="PRU00290"/>
    </source>
</evidence>
<evidence type="ECO:0000256" key="3">
    <source>
        <dbReference type="ARBA" id="ARBA00008025"/>
    </source>
</evidence>
<dbReference type="CDD" id="cd14824">
    <property type="entry name" value="Longin"/>
    <property type="match status" value="1"/>
</dbReference>
<accession>A0A1R1XX44</accession>
<comment type="caution">
    <text evidence="18">The sequence shown here is derived from an EMBL/GenBank/DDBJ whole genome shotgun (WGS) entry which is preliminary data.</text>
</comment>
<keyword evidence="11 14" id="KW-0175">Coiled coil</keyword>
<dbReference type="InterPro" id="IPR011012">
    <property type="entry name" value="Longin-like_dom_sf"/>
</dbReference>
<protein>
    <recommendedName>
        <fullName evidence="13">Protein transport protein SEC22</fullName>
    </recommendedName>
</protein>
<dbReference type="GO" id="GO:0006888">
    <property type="term" value="P:endoplasmic reticulum to Golgi vesicle-mediated transport"/>
    <property type="evidence" value="ECO:0007669"/>
    <property type="project" value="InterPro"/>
</dbReference>
<comment type="similarity">
    <text evidence="3">Belongs to the synaptobrevin family.</text>
</comment>
<feature type="transmembrane region" description="Helical" evidence="15">
    <location>
        <begin position="196"/>
        <end position="214"/>
    </location>
</feature>
<keyword evidence="19" id="KW-1185">Reference proteome</keyword>
<comment type="subcellular location">
    <subcellularLocation>
        <location evidence="1">Endoplasmic reticulum membrane</location>
        <topology evidence="1">Single-pass type IV membrane protein</topology>
    </subcellularLocation>
    <subcellularLocation>
        <location evidence="2">Golgi apparatus membrane</location>
        <topology evidence="2">Single-pass type IV membrane protein</topology>
    </subcellularLocation>
</comment>
<sequence>MVKSTIIARVFDGMPLAASMDDEQSDSNLQEYKNQTKMLFKRITPQSQSMCSIESDMYTFHYIIEHGVCYLCICDSSFPRKVAFSYLDELAKEFYMSYGSEIENQSLRPYAFVKFDTFMQKTKRVYEDSRTINSLGKLNENLLDVTKIMTKNMEDLLWRGDSLDRMSTLSDQLRDQSKKYRKDAKNLNIMAMYRKYGIPAAIVLVFFIIIYIRFRFF</sequence>
<evidence type="ECO:0000256" key="12">
    <source>
        <dbReference type="ARBA" id="ARBA00023136"/>
    </source>
</evidence>
<evidence type="ECO:0000256" key="5">
    <source>
        <dbReference type="ARBA" id="ARBA00022692"/>
    </source>
</evidence>
<dbReference type="Proteomes" id="UP000187429">
    <property type="component" value="Unassembled WGS sequence"/>
</dbReference>
<dbReference type="EMBL" id="LSSM01003061">
    <property type="protein sequence ID" value="OMJ19241.1"/>
    <property type="molecule type" value="Genomic_DNA"/>
</dbReference>
<dbReference type="GO" id="GO:0005484">
    <property type="term" value="F:SNAP receptor activity"/>
    <property type="evidence" value="ECO:0007669"/>
    <property type="project" value="InterPro"/>
</dbReference>
<evidence type="ECO:0000259" key="16">
    <source>
        <dbReference type="PROSITE" id="PS50859"/>
    </source>
</evidence>
<dbReference type="InterPro" id="IPR010908">
    <property type="entry name" value="Longin_dom"/>
</dbReference>
<dbReference type="SUPFAM" id="SSF64356">
    <property type="entry name" value="SNARE-like"/>
    <property type="match status" value="1"/>
</dbReference>
<evidence type="ECO:0000256" key="10">
    <source>
        <dbReference type="ARBA" id="ARBA00023034"/>
    </source>
</evidence>
<evidence type="ECO:0000256" key="4">
    <source>
        <dbReference type="ARBA" id="ARBA00022448"/>
    </source>
</evidence>
<dbReference type="GO" id="GO:0005789">
    <property type="term" value="C:endoplasmic reticulum membrane"/>
    <property type="evidence" value="ECO:0007669"/>
    <property type="project" value="UniProtKB-SubCell"/>
</dbReference>
<dbReference type="SUPFAM" id="SSF58038">
    <property type="entry name" value="SNARE fusion complex"/>
    <property type="match status" value="1"/>
</dbReference>
<evidence type="ECO:0000256" key="8">
    <source>
        <dbReference type="ARBA" id="ARBA00022927"/>
    </source>
</evidence>
<keyword evidence="4" id="KW-0813">Transport</keyword>
<name>A0A1R1XX44_9FUNG</name>
<dbReference type="Pfam" id="PF00957">
    <property type="entry name" value="Synaptobrevin"/>
    <property type="match status" value="1"/>
</dbReference>